<dbReference type="FunFam" id="2.30.310.10:FF:000004">
    <property type="entry name" value="Fibronectin-binding protein A"/>
    <property type="match status" value="1"/>
</dbReference>
<sequence length="582" mass="65720">MALDGAFLHTIQSELTARIGARIDKIHQPSREEIVLILRWPGGSGRLLLSASASNARIHFTSFPPENPKTPPMFCMLLRKHLGSGKLIAVRQLELDRVLCLDFETTNELGDLVVMTIAVEIMGRHSNIIVIGPDGKILDAVKRVDNTMSGVRMVLPGLTYTVPPLQNKLNLLTTDDDTLLRAVTSKQAELSKAVLQTVQGFSPILAREVAFYVSKGADLAAQELTEEQRERLRFSLSRIRELLKTGQSVFTTVLEENTPKDFSFINITQYGNYMKTRRFESASELLDHFYAERDRIARMKQRSHDLLKLLVNTTDRISRKLEIQSSELAQSERRDEYRVYGDLLNSNLYRLEKGMRSVTLENFYEDNQPVTIPLDPLRTPAQNAQKYYSEYKKAITAERMLTGLIEQAKQELLYIDSVFDAVSRTSSESELLEIREELAEQGYIKKGGRSRDKALKPQPPLKYKSADGFTILCGRNNKQNDKLTTKTARGNDLWCHTKNIPGSHVIVLSEGREIPDSTIEQACVIAAYNSKARESSQVPVDYTLVKNVKKPNGAKPGMVIFVDNRTAYITPDEELVSRLRVN</sequence>
<dbReference type="GO" id="GO:0019843">
    <property type="term" value="F:rRNA binding"/>
    <property type="evidence" value="ECO:0007669"/>
    <property type="project" value="UniProtKB-UniRule"/>
</dbReference>
<keyword evidence="3 5" id="KW-0694">RNA-binding</keyword>
<dbReference type="Gene3D" id="3.40.970.40">
    <property type="entry name" value="fibrinogen binding protein from staphylococcus aureus domain like"/>
    <property type="match status" value="1"/>
</dbReference>
<reference evidence="7 8" key="1">
    <citation type="submission" date="2009-01" db="EMBL/GenBank/DDBJ databases">
        <authorList>
            <person name="Fulton L."/>
            <person name="Clifton S."/>
            <person name="Fulton B."/>
            <person name="Xu J."/>
            <person name="Minx P."/>
            <person name="Pepin K.H."/>
            <person name="Johnson M."/>
            <person name="Bhonagiri V."/>
            <person name="Nash W.E."/>
            <person name="Mardis E.R."/>
            <person name="Wilson R.K."/>
        </authorList>
    </citation>
    <scope>NUCLEOTIDE SEQUENCE [LARGE SCALE GENOMIC DNA]</scope>
    <source>
        <strain evidence="7 8">DSM 5476</strain>
    </source>
</reference>
<evidence type="ECO:0000313" key="7">
    <source>
        <dbReference type="EMBL" id="EEG29215.1"/>
    </source>
</evidence>
<dbReference type="GO" id="GO:0043023">
    <property type="term" value="F:ribosomal large subunit binding"/>
    <property type="evidence" value="ECO:0007669"/>
    <property type="project" value="UniProtKB-UniRule"/>
</dbReference>
<dbReference type="HOGENOM" id="CLU_022481_2_1_9"/>
<evidence type="ECO:0000256" key="2">
    <source>
        <dbReference type="ARBA" id="ARBA00022730"/>
    </source>
</evidence>
<evidence type="ECO:0000256" key="4">
    <source>
        <dbReference type="ARBA" id="ARBA00022917"/>
    </source>
</evidence>
<evidence type="ECO:0000256" key="1">
    <source>
        <dbReference type="ARBA" id="ARBA00022555"/>
    </source>
</evidence>
<dbReference type="STRING" id="537013.CLOSTMETH_03328"/>
<feature type="domain" description="NFACT RNA-binding" evidence="6">
    <location>
        <begin position="463"/>
        <end position="561"/>
    </location>
</feature>
<evidence type="ECO:0000256" key="3">
    <source>
        <dbReference type="ARBA" id="ARBA00022884"/>
    </source>
</evidence>
<comment type="caution">
    <text evidence="7">The sequence shown here is derived from an EMBL/GenBank/DDBJ whole genome shotgun (WGS) entry which is preliminary data.</text>
</comment>
<reference evidence="7 8" key="2">
    <citation type="submission" date="2009-02" db="EMBL/GenBank/DDBJ databases">
        <title>Draft genome sequence of Clostridium methylpentosum (DSM 5476).</title>
        <authorList>
            <person name="Sudarsanam P."/>
            <person name="Ley R."/>
            <person name="Guruge J."/>
            <person name="Turnbaugh P.J."/>
            <person name="Mahowald M."/>
            <person name="Liep D."/>
            <person name="Gordon J."/>
        </authorList>
    </citation>
    <scope>NUCLEOTIDE SEQUENCE [LARGE SCALE GENOMIC DNA]</scope>
    <source>
        <strain evidence="7 8">DSM 5476</strain>
    </source>
</reference>
<dbReference type="InterPro" id="IPR043682">
    <property type="entry name" value="RqcH_bacterial"/>
</dbReference>
<dbReference type="Pfam" id="PF05670">
    <property type="entry name" value="NFACT-R_1"/>
    <property type="match status" value="1"/>
</dbReference>
<dbReference type="PANTHER" id="PTHR15239">
    <property type="entry name" value="NUCLEAR EXPORT MEDIATOR FACTOR NEMF"/>
    <property type="match status" value="1"/>
</dbReference>
<evidence type="ECO:0000256" key="5">
    <source>
        <dbReference type="HAMAP-Rule" id="MF_00844"/>
    </source>
</evidence>
<evidence type="ECO:0000259" key="6">
    <source>
        <dbReference type="Pfam" id="PF05670"/>
    </source>
</evidence>
<keyword evidence="8" id="KW-1185">Reference proteome</keyword>
<name>C0EHC8_9FIRM</name>
<dbReference type="eggNOG" id="COG1293">
    <property type="taxonomic scope" value="Bacteria"/>
</dbReference>
<dbReference type="HAMAP" id="MF_00844_B">
    <property type="entry name" value="RqcH_B"/>
    <property type="match status" value="1"/>
</dbReference>
<dbReference type="Proteomes" id="UP000003340">
    <property type="component" value="Unassembled WGS sequence"/>
</dbReference>
<keyword evidence="4 5" id="KW-0648">Protein biosynthesis</keyword>
<dbReference type="Gene3D" id="2.30.310.10">
    <property type="entry name" value="ibrinogen binding protein from staphylococcus aureus domain"/>
    <property type="match status" value="1"/>
</dbReference>
<dbReference type="EMBL" id="ACEC01000115">
    <property type="protein sequence ID" value="EEG29215.1"/>
    <property type="molecule type" value="Genomic_DNA"/>
</dbReference>
<organism evidence="7 8">
    <name type="scientific">[Clostridium] methylpentosum DSM 5476</name>
    <dbReference type="NCBI Taxonomy" id="537013"/>
    <lineage>
        <taxon>Bacteria</taxon>
        <taxon>Bacillati</taxon>
        <taxon>Bacillota</taxon>
        <taxon>Clostridia</taxon>
        <taxon>Eubacteriales</taxon>
        <taxon>Oscillospiraceae</taxon>
        <taxon>Oscillospiraceae incertae sedis</taxon>
    </lineage>
</organism>
<dbReference type="InterPro" id="IPR051608">
    <property type="entry name" value="RQC_Subunit_NEMF"/>
</dbReference>
<dbReference type="AlphaFoldDB" id="C0EHC8"/>
<keyword evidence="1 5" id="KW-0820">tRNA-binding</keyword>
<dbReference type="GO" id="GO:1990112">
    <property type="term" value="C:RQC complex"/>
    <property type="evidence" value="ECO:0007669"/>
    <property type="project" value="TreeGrafter"/>
</dbReference>
<dbReference type="GO" id="GO:0000049">
    <property type="term" value="F:tRNA binding"/>
    <property type="evidence" value="ECO:0007669"/>
    <property type="project" value="UniProtKB-UniRule"/>
</dbReference>
<keyword evidence="2 5" id="KW-0699">rRNA-binding</keyword>
<comment type="similarity">
    <text evidence="5">Belongs to the NEMF family.</text>
</comment>
<gene>
    <name evidence="7" type="primary">FbpA</name>
    <name evidence="5" type="synonym">rqcH</name>
    <name evidence="7" type="ORF">CLOSTMETH_03328</name>
</gene>
<comment type="function">
    <text evidence="5">Key component of the ribosome quality control system (RQC), a ribosome-associated complex that mediates the extraction of incompletely synthesized nascent chains from stalled ribosomes and their subsequent degradation. RqcH recruits Ala-charged tRNA, and with RqcP directs the elongation of stalled nascent chains on 50S ribosomal subunits, leading to non-templated C-terminal alanine extensions (Ala tail). The Ala tail promotes nascent chain degradation. May add between 1 and at least 8 Ala residues. Binds to stalled 50S ribosomal subunits.</text>
</comment>
<accession>C0EHC8</accession>
<evidence type="ECO:0000313" key="8">
    <source>
        <dbReference type="Proteomes" id="UP000003340"/>
    </source>
</evidence>
<dbReference type="Pfam" id="PF05833">
    <property type="entry name" value="NFACT_N"/>
    <property type="match status" value="1"/>
</dbReference>
<protein>
    <recommendedName>
        <fullName evidence="5">Rqc2 homolog RqcH</fullName>
        <shortName evidence="5">RqcH</shortName>
    </recommendedName>
</protein>
<comment type="subunit">
    <text evidence="5">Associates with stalled 50S ribosomal subunits. Binds to RqcP.</text>
</comment>
<proteinExistence type="inferred from homology"/>
<dbReference type="GO" id="GO:0072344">
    <property type="term" value="P:rescue of stalled ribosome"/>
    <property type="evidence" value="ECO:0007669"/>
    <property type="project" value="UniProtKB-UniRule"/>
</dbReference>
<dbReference type="InterPro" id="IPR008532">
    <property type="entry name" value="NFACT_RNA-bd"/>
</dbReference>
<dbReference type="PANTHER" id="PTHR15239:SF6">
    <property type="entry name" value="RIBOSOME QUALITY CONTROL COMPLEX SUBUNIT NEMF"/>
    <property type="match status" value="1"/>
</dbReference>
<dbReference type="Gene3D" id="1.10.8.50">
    <property type="match status" value="1"/>
</dbReference>